<evidence type="ECO:0008006" key="4">
    <source>
        <dbReference type="Google" id="ProtNLM"/>
    </source>
</evidence>
<feature type="compositionally biased region" description="Low complexity" evidence="1">
    <location>
        <begin position="125"/>
        <end position="136"/>
    </location>
</feature>
<sequence>MNISTDDKSRAARDYYDTHDASDEIAAADLTSHEPAESSALAGYSVRLPVEVLNQARVLAKEQGVSTGAWLREAIENAVAARKTTTDTVPVSALLGLVQQYATAAEPAPARTVRTRQLVARISRTGTSATRSTTGAFRVAAPAKKKSKKK</sequence>
<reference evidence="2 3" key="1">
    <citation type="submission" date="2020-10" db="EMBL/GenBank/DDBJ databases">
        <title>Identification of Nocardia species via Next-generation sequencing and recognition of intraspecies genetic diversity.</title>
        <authorList>
            <person name="Li P."/>
            <person name="Li P."/>
            <person name="Lu B."/>
        </authorList>
    </citation>
    <scope>NUCLEOTIDE SEQUENCE [LARGE SCALE GENOMIC DNA]</scope>
    <source>
        <strain evidence="2 3">BJ06-0157</strain>
    </source>
</reference>
<comment type="caution">
    <text evidence="2">The sequence shown here is derived from an EMBL/GenBank/DDBJ whole genome shotgun (WGS) entry which is preliminary data.</text>
</comment>
<protein>
    <recommendedName>
        <fullName evidence="4">Ribbon-helix-helix protein CopG domain-containing protein</fullName>
    </recommendedName>
</protein>
<organism evidence="2 3">
    <name type="scientific">Nocardia amamiensis</name>
    <dbReference type="NCBI Taxonomy" id="404578"/>
    <lineage>
        <taxon>Bacteria</taxon>
        <taxon>Bacillati</taxon>
        <taxon>Actinomycetota</taxon>
        <taxon>Actinomycetes</taxon>
        <taxon>Mycobacteriales</taxon>
        <taxon>Nocardiaceae</taxon>
        <taxon>Nocardia</taxon>
    </lineage>
</organism>
<keyword evidence="3" id="KW-1185">Reference proteome</keyword>
<dbReference type="EMBL" id="JADLQX010000030">
    <property type="protein sequence ID" value="MBF6301654.1"/>
    <property type="molecule type" value="Genomic_DNA"/>
</dbReference>
<dbReference type="InterPro" id="IPR010985">
    <property type="entry name" value="Ribbon_hlx_hlx"/>
</dbReference>
<accession>A0ABS0CYH3</accession>
<evidence type="ECO:0000256" key="1">
    <source>
        <dbReference type="SAM" id="MobiDB-lite"/>
    </source>
</evidence>
<dbReference type="RefSeq" id="WP_195132875.1">
    <property type="nucleotide sequence ID" value="NZ_JADLQX010000030.1"/>
</dbReference>
<evidence type="ECO:0000313" key="2">
    <source>
        <dbReference type="EMBL" id="MBF6301654.1"/>
    </source>
</evidence>
<dbReference type="Proteomes" id="UP000702209">
    <property type="component" value="Unassembled WGS sequence"/>
</dbReference>
<feature type="region of interest" description="Disordered" evidence="1">
    <location>
        <begin position="125"/>
        <end position="150"/>
    </location>
</feature>
<name>A0ABS0CYH3_9NOCA</name>
<proteinExistence type="predicted"/>
<gene>
    <name evidence="2" type="ORF">IU459_29550</name>
</gene>
<dbReference type="SUPFAM" id="SSF47598">
    <property type="entry name" value="Ribbon-helix-helix"/>
    <property type="match status" value="1"/>
</dbReference>
<evidence type="ECO:0000313" key="3">
    <source>
        <dbReference type="Proteomes" id="UP000702209"/>
    </source>
</evidence>